<dbReference type="Gene3D" id="2.60.120.200">
    <property type="match status" value="1"/>
</dbReference>
<dbReference type="Pfam" id="PF00722">
    <property type="entry name" value="Glyco_hydro_16"/>
    <property type="match status" value="1"/>
</dbReference>
<dbReference type="Proteomes" id="UP000187209">
    <property type="component" value="Unassembled WGS sequence"/>
</dbReference>
<dbReference type="PROSITE" id="PS51762">
    <property type="entry name" value="GH16_2"/>
    <property type="match status" value="1"/>
</dbReference>
<protein>
    <recommendedName>
        <fullName evidence="1">GH16 domain-containing protein</fullName>
    </recommendedName>
</protein>
<dbReference type="EMBL" id="MPUH01000522">
    <property type="protein sequence ID" value="OMJ78429.1"/>
    <property type="molecule type" value="Genomic_DNA"/>
</dbReference>
<comment type="caution">
    <text evidence="2">The sequence shown here is derived from an EMBL/GenBank/DDBJ whole genome shotgun (WGS) entry which is preliminary data.</text>
</comment>
<gene>
    <name evidence="2" type="ORF">SteCoe_21751</name>
</gene>
<accession>A0A1R2BNN2</accession>
<dbReference type="PANTHER" id="PTHR10963:SF60">
    <property type="entry name" value="GRAM-NEGATIVE BACTERIA-BINDING PROTEIN 1-RELATED"/>
    <property type="match status" value="1"/>
</dbReference>
<dbReference type="GO" id="GO:0005975">
    <property type="term" value="P:carbohydrate metabolic process"/>
    <property type="evidence" value="ECO:0007669"/>
    <property type="project" value="InterPro"/>
</dbReference>
<dbReference type="InterPro" id="IPR050546">
    <property type="entry name" value="Glycosyl_Hydrlase_16"/>
</dbReference>
<dbReference type="AlphaFoldDB" id="A0A1R2BNN2"/>
<organism evidence="2 3">
    <name type="scientific">Stentor coeruleus</name>
    <dbReference type="NCBI Taxonomy" id="5963"/>
    <lineage>
        <taxon>Eukaryota</taxon>
        <taxon>Sar</taxon>
        <taxon>Alveolata</taxon>
        <taxon>Ciliophora</taxon>
        <taxon>Postciliodesmatophora</taxon>
        <taxon>Heterotrichea</taxon>
        <taxon>Heterotrichida</taxon>
        <taxon>Stentoridae</taxon>
        <taxon>Stentor</taxon>
    </lineage>
</organism>
<dbReference type="GO" id="GO:0004553">
    <property type="term" value="F:hydrolase activity, hydrolyzing O-glycosyl compounds"/>
    <property type="evidence" value="ECO:0007669"/>
    <property type="project" value="InterPro"/>
</dbReference>
<dbReference type="SUPFAM" id="SSF49899">
    <property type="entry name" value="Concanavalin A-like lectins/glucanases"/>
    <property type="match status" value="1"/>
</dbReference>
<dbReference type="PANTHER" id="PTHR10963">
    <property type="entry name" value="GLYCOSYL HYDROLASE-RELATED"/>
    <property type="match status" value="1"/>
</dbReference>
<name>A0A1R2BNN2_9CILI</name>
<evidence type="ECO:0000313" key="3">
    <source>
        <dbReference type="Proteomes" id="UP000187209"/>
    </source>
</evidence>
<dbReference type="InterPro" id="IPR000757">
    <property type="entry name" value="Beta-glucanase-like"/>
</dbReference>
<reference evidence="2 3" key="1">
    <citation type="submission" date="2016-11" db="EMBL/GenBank/DDBJ databases">
        <title>The macronuclear genome of Stentor coeruleus: a giant cell with tiny introns.</title>
        <authorList>
            <person name="Slabodnick M."/>
            <person name="Ruby J.G."/>
            <person name="Reiff S.B."/>
            <person name="Swart E.C."/>
            <person name="Gosai S."/>
            <person name="Prabakaran S."/>
            <person name="Witkowska E."/>
            <person name="Larue G.E."/>
            <person name="Fisher S."/>
            <person name="Freeman R.M."/>
            <person name="Gunawardena J."/>
            <person name="Chu W."/>
            <person name="Stover N.A."/>
            <person name="Gregory B.D."/>
            <person name="Nowacki M."/>
            <person name="Derisi J."/>
            <person name="Roy S.W."/>
            <person name="Marshall W.F."/>
            <person name="Sood P."/>
        </authorList>
    </citation>
    <scope>NUCLEOTIDE SEQUENCE [LARGE SCALE GENOMIC DNA]</scope>
    <source>
        <strain evidence="2">WM001</strain>
    </source>
</reference>
<evidence type="ECO:0000259" key="1">
    <source>
        <dbReference type="PROSITE" id="PS51762"/>
    </source>
</evidence>
<evidence type="ECO:0000313" key="2">
    <source>
        <dbReference type="EMBL" id="OMJ78429.1"/>
    </source>
</evidence>
<dbReference type="InterPro" id="IPR013320">
    <property type="entry name" value="ConA-like_dom_sf"/>
</dbReference>
<proteinExistence type="predicted"/>
<dbReference type="OrthoDB" id="419959at2759"/>
<feature type="domain" description="GH16" evidence="1">
    <location>
        <begin position="28"/>
        <end position="274"/>
    </location>
</feature>
<dbReference type="CDD" id="cd08023">
    <property type="entry name" value="GH16_laminarinase_like"/>
    <property type="match status" value="1"/>
</dbReference>
<keyword evidence="3" id="KW-1185">Reference proteome</keyword>
<sequence length="277" mass="30696">MILSFLPILTLVSGGYVIVFNDTFTNLNNWIAVTEPGKNTGNNEWEYYTTRSVNVYSTGHSLVLHAQKESYQGYSYTSGKVISAKEYGPYGFFNVLAQVPKGNGLWPAIWLLPPGAKNIYGTWAACGEIDIMETICTGNSAYSTLHFGGPYPANVQYPTGGNNRYPFSIDWTKPHYFGLQWQPTFMTFWFDAQVVNGQIQGTQILTVTSDHWYSQNSSGQRYPGNAPFNVPTGFVLNVAVGGNWPCSVSGCCENVSTSASMEVFNVQVWELTQSEDQ</sequence>